<dbReference type="Proteomes" id="UP000240608">
    <property type="component" value="Unassembled WGS sequence"/>
</dbReference>
<comment type="similarity">
    <text evidence="1">Belongs to the 'GDXG' lipolytic enzyme family.</text>
</comment>
<reference evidence="5 6" key="1">
    <citation type="submission" date="2018-03" db="EMBL/GenBank/DDBJ databases">
        <title>Cross-interface Injection: A General Nanoliter Liquid Handling Method Applied to Single Cells Genome Amplification Automated Nanoliter Liquid Handling Applied to Single Cell Multiple Displacement Amplification.</title>
        <authorList>
            <person name="Yun J."/>
            <person name="Xu P."/>
            <person name="Xu J."/>
            <person name="Dai X."/>
            <person name="Wang Y."/>
            <person name="Zheng X."/>
            <person name="Cao C."/>
            <person name="Yi Q."/>
            <person name="Zhu Y."/>
            <person name="Wang L."/>
            <person name="Dong Z."/>
            <person name="Huang Y."/>
            <person name="Huang L."/>
            <person name="Du W."/>
        </authorList>
    </citation>
    <scope>NUCLEOTIDE SEQUENCE [LARGE SCALE GENOMIC DNA]</scope>
    <source>
        <strain evidence="5 6">Z-D1-2</strain>
    </source>
</reference>
<evidence type="ECO:0000256" key="1">
    <source>
        <dbReference type="ARBA" id="ARBA00010515"/>
    </source>
</evidence>
<dbReference type="AlphaFoldDB" id="A0A2T4DTN9"/>
<gene>
    <name evidence="5" type="ORF">C9994_03895</name>
</gene>
<dbReference type="Pfam" id="PF07859">
    <property type="entry name" value="Abhydrolase_3"/>
    <property type="match status" value="1"/>
</dbReference>
<protein>
    <submittedName>
        <fullName evidence="5">Alpha/beta hydrolase</fullName>
    </submittedName>
</protein>
<sequence length="340" mass="37464">MNLKQKQTEANLKAGNRTVPGRTIPVPHRDISERAQEMIAAPYNVFIDWNLNPPTKEDWRKMVTMVSESSAPVVNKLIKDLGLTVEQLQIGGVKCYRLTPESIPENHRKQLVIVAHGGAYVYAPGIGSVREAAMFAAFGNYTTISVDYSLSYEKPFPGAIEDMIDVWRALLTAYDPRSIAMTGTSAGGSLIMATILKIKELGLAMPAAIAPSSPWADLTETGDSYKTNEWLDNILVSYSGYLGRAAKLYANGNDLSHPLLSPINGDLEGFPPTILTSGTRDLFLSNTVRSHRKLRRAGVPAQLQIYEGISHSQLSFDPDLPETREAYREIAAFFDQYLIS</sequence>
<evidence type="ECO:0000256" key="3">
    <source>
        <dbReference type="SAM" id="MobiDB-lite"/>
    </source>
</evidence>
<feature type="region of interest" description="Disordered" evidence="3">
    <location>
        <begin position="1"/>
        <end position="22"/>
    </location>
</feature>
<dbReference type="Gene3D" id="3.40.50.1820">
    <property type="entry name" value="alpha/beta hydrolase"/>
    <property type="match status" value="1"/>
</dbReference>
<evidence type="ECO:0000313" key="6">
    <source>
        <dbReference type="Proteomes" id="UP000240608"/>
    </source>
</evidence>
<comment type="caution">
    <text evidence="5">The sequence shown here is derived from an EMBL/GenBank/DDBJ whole genome shotgun (WGS) entry which is preliminary data.</text>
</comment>
<organism evidence="5 6">
    <name type="scientific">Marivirga lumbricoides</name>
    <dbReference type="NCBI Taxonomy" id="1046115"/>
    <lineage>
        <taxon>Bacteria</taxon>
        <taxon>Pseudomonadati</taxon>
        <taxon>Bacteroidota</taxon>
        <taxon>Cytophagia</taxon>
        <taxon>Cytophagales</taxon>
        <taxon>Marivirgaceae</taxon>
        <taxon>Marivirga</taxon>
    </lineage>
</organism>
<evidence type="ECO:0000259" key="4">
    <source>
        <dbReference type="Pfam" id="PF07859"/>
    </source>
</evidence>
<proteinExistence type="inferred from homology"/>
<dbReference type="InterPro" id="IPR013094">
    <property type="entry name" value="AB_hydrolase_3"/>
</dbReference>
<accession>A0A2T4DTN9</accession>
<name>A0A2T4DTN9_9BACT</name>
<dbReference type="PANTHER" id="PTHR48081">
    <property type="entry name" value="AB HYDROLASE SUPERFAMILY PROTEIN C4A8.06C"/>
    <property type="match status" value="1"/>
</dbReference>
<dbReference type="InterPro" id="IPR029058">
    <property type="entry name" value="AB_hydrolase_fold"/>
</dbReference>
<feature type="domain" description="Alpha/beta hydrolase fold-3" evidence="4">
    <location>
        <begin position="112"/>
        <end position="312"/>
    </location>
</feature>
<dbReference type="PANTHER" id="PTHR48081:SF30">
    <property type="entry name" value="ACETYL-HYDROLASE LIPR-RELATED"/>
    <property type="match status" value="1"/>
</dbReference>
<feature type="compositionally biased region" description="Polar residues" evidence="3">
    <location>
        <begin position="1"/>
        <end position="10"/>
    </location>
</feature>
<keyword evidence="2 5" id="KW-0378">Hydrolase</keyword>
<dbReference type="SUPFAM" id="SSF53474">
    <property type="entry name" value="alpha/beta-Hydrolases"/>
    <property type="match status" value="1"/>
</dbReference>
<evidence type="ECO:0000256" key="2">
    <source>
        <dbReference type="ARBA" id="ARBA00022801"/>
    </source>
</evidence>
<dbReference type="EMBL" id="PYVU01000021">
    <property type="protein sequence ID" value="PTB97201.1"/>
    <property type="molecule type" value="Genomic_DNA"/>
</dbReference>
<evidence type="ECO:0000313" key="5">
    <source>
        <dbReference type="EMBL" id="PTB97201.1"/>
    </source>
</evidence>
<dbReference type="InterPro" id="IPR050300">
    <property type="entry name" value="GDXG_lipolytic_enzyme"/>
</dbReference>
<dbReference type="GO" id="GO:0004806">
    <property type="term" value="F:triacylglycerol lipase activity"/>
    <property type="evidence" value="ECO:0007669"/>
    <property type="project" value="TreeGrafter"/>
</dbReference>